<dbReference type="AlphaFoldDB" id="A0A7H1BCQ6"/>
<dbReference type="NCBIfam" id="NF040672">
    <property type="entry name" value="SCO2322_fam"/>
    <property type="match status" value="1"/>
</dbReference>
<organism evidence="4 5">
    <name type="scientific">Streptomyces xanthii</name>
    <dbReference type="NCBI Taxonomy" id="2768069"/>
    <lineage>
        <taxon>Bacteria</taxon>
        <taxon>Bacillati</taxon>
        <taxon>Actinomycetota</taxon>
        <taxon>Actinomycetes</taxon>
        <taxon>Kitasatosporales</taxon>
        <taxon>Streptomycetaceae</taxon>
        <taxon>Streptomyces</taxon>
    </lineage>
</organism>
<name>A0A7H1BCQ6_9ACTN</name>
<gene>
    <name evidence="4" type="ORF">IAG42_24955</name>
</gene>
<feature type="region of interest" description="Disordered" evidence="1">
    <location>
        <begin position="165"/>
        <end position="195"/>
    </location>
</feature>
<feature type="transmembrane region" description="Helical" evidence="2">
    <location>
        <begin position="200"/>
        <end position="218"/>
    </location>
</feature>
<feature type="compositionally biased region" description="Low complexity" evidence="1">
    <location>
        <begin position="176"/>
        <end position="195"/>
    </location>
</feature>
<evidence type="ECO:0008006" key="6">
    <source>
        <dbReference type="Google" id="ProtNLM"/>
    </source>
</evidence>
<keyword evidence="2" id="KW-0472">Membrane</keyword>
<dbReference type="EMBL" id="CP061281">
    <property type="protein sequence ID" value="QNS06511.1"/>
    <property type="molecule type" value="Genomic_DNA"/>
</dbReference>
<evidence type="ECO:0000313" key="4">
    <source>
        <dbReference type="EMBL" id="QNS06511.1"/>
    </source>
</evidence>
<keyword evidence="5" id="KW-1185">Reference proteome</keyword>
<evidence type="ECO:0000256" key="1">
    <source>
        <dbReference type="SAM" id="MobiDB-lite"/>
    </source>
</evidence>
<proteinExistence type="predicted"/>
<accession>A0A7H1BCQ6</accession>
<feature type="region of interest" description="Disordered" evidence="1">
    <location>
        <begin position="110"/>
        <end position="129"/>
    </location>
</feature>
<feature type="signal peptide" evidence="3">
    <location>
        <begin position="1"/>
        <end position="27"/>
    </location>
</feature>
<reference evidence="4 5" key="1">
    <citation type="submission" date="2020-09" db="EMBL/GenBank/DDBJ databases">
        <title>A novel species.</title>
        <authorList>
            <person name="Gao J."/>
        </authorList>
    </citation>
    <scope>NUCLEOTIDE SEQUENCE [LARGE SCALE GENOMIC DNA]</scope>
    <source>
        <strain evidence="4 5">CRXT-Y-14</strain>
    </source>
</reference>
<dbReference type="InterPro" id="IPR047703">
    <property type="entry name" value="SCO2322-like"/>
</dbReference>
<dbReference type="KEGG" id="sxn:IAG42_24955"/>
<evidence type="ECO:0000313" key="5">
    <source>
        <dbReference type="Proteomes" id="UP000516428"/>
    </source>
</evidence>
<sequence length="225" mass="22654">MTRGRCAGIVLALLGALLAVTVAPAQAAGYRYWSFWERDGKAWSYATTGPSQTTPSDGDVQGFRFAVSADSADATQPRGAADFDAICADTPAKDGSKRIALVIDFGTAKDAPSAGDHPPKPRQACARVDEDATTADALASVAKPLRYNSNALLCAIAGYPSTGCGEQVSGSGADEPSSAPDSAGKSAGASGSSGAHGPSVGVITAVVLVAALGVGAVWQARRRRG</sequence>
<dbReference type="Proteomes" id="UP000516428">
    <property type="component" value="Chromosome"/>
</dbReference>
<protein>
    <recommendedName>
        <fullName evidence="6">Secreted protein</fullName>
    </recommendedName>
</protein>
<keyword evidence="2" id="KW-1133">Transmembrane helix</keyword>
<keyword evidence="2" id="KW-0812">Transmembrane</keyword>
<feature type="chain" id="PRO_5029005338" description="Secreted protein" evidence="3">
    <location>
        <begin position="28"/>
        <end position="225"/>
    </location>
</feature>
<keyword evidence="3" id="KW-0732">Signal</keyword>
<evidence type="ECO:0000256" key="2">
    <source>
        <dbReference type="SAM" id="Phobius"/>
    </source>
</evidence>
<evidence type="ECO:0000256" key="3">
    <source>
        <dbReference type="SAM" id="SignalP"/>
    </source>
</evidence>
<dbReference type="RefSeq" id="WP_188339193.1">
    <property type="nucleotide sequence ID" value="NZ_CP061281.1"/>
</dbReference>